<comment type="catalytic activity">
    <reaction evidence="2">
        <text>4-(gamma-L-glutamylamino)butanoate + H2O = 4-aminobutanoate + L-glutamate</text>
        <dbReference type="Rhea" id="RHEA:19737"/>
        <dbReference type="ChEBI" id="CHEBI:15377"/>
        <dbReference type="ChEBI" id="CHEBI:29985"/>
        <dbReference type="ChEBI" id="CHEBI:58800"/>
        <dbReference type="ChEBI" id="CHEBI:59888"/>
        <dbReference type="EC" id="3.5.1.94"/>
    </reaction>
</comment>
<dbReference type="PROSITE" id="PS51273">
    <property type="entry name" value="GATASE_TYPE_1"/>
    <property type="match status" value="1"/>
</dbReference>
<dbReference type="OrthoDB" id="9813383at2"/>
<dbReference type="KEGG" id="afy:BW247_00665"/>
<evidence type="ECO:0000256" key="2">
    <source>
        <dbReference type="ARBA" id="ARBA00052718"/>
    </source>
</evidence>
<evidence type="ECO:0000256" key="3">
    <source>
        <dbReference type="ARBA" id="ARBA00055068"/>
    </source>
</evidence>
<dbReference type="InterPro" id="IPR044668">
    <property type="entry name" value="PuuD-like"/>
</dbReference>
<accession>A0A1P8UD94</accession>
<evidence type="ECO:0000313" key="7">
    <source>
        <dbReference type="EMBL" id="APZ41788.1"/>
    </source>
</evidence>
<evidence type="ECO:0000313" key="8">
    <source>
        <dbReference type="Proteomes" id="UP000243807"/>
    </source>
</evidence>
<organism evidence="7 8">
    <name type="scientific">Acidihalobacter ferrooxydans</name>
    <dbReference type="NCBI Taxonomy" id="1765967"/>
    <lineage>
        <taxon>Bacteria</taxon>
        <taxon>Pseudomonadati</taxon>
        <taxon>Pseudomonadota</taxon>
        <taxon>Gammaproteobacteria</taxon>
        <taxon>Chromatiales</taxon>
        <taxon>Ectothiorhodospiraceae</taxon>
        <taxon>Acidihalobacter</taxon>
    </lineage>
</organism>
<evidence type="ECO:0000256" key="4">
    <source>
        <dbReference type="ARBA" id="ARBA00060634"/>
    </source>
</evidence>
<dbReference type="PANTHER" id="PTHR43235:SF1">
    <property type="entry name" value="GLUTAMINE AMIDOTRANSFERASE PB2B2.05-RELATED"/>
    <property type="match status" value="1"/>
</dbReference>
<name>A0A1P8UD94_9GAMM</name>
<dbReference type="EMBL" id="CP019434">
    <property type="protein sequence ID" value="APZ41788.1"/>
    <property type="molecule type" value="Genomic_DNA"/>
</dbReference>
<dbReference type="STRING" id="1765967.BW247_00665"/>
<dbReference type="CDD" id="cd01745">
    <property type="entry name" value="GATase1_2"/>
    <property type="match status" value="1"/>
</dbReference>
<dbReference type="GO" id="GO:0033969">
    <property type="term" value="F:gamma-glutamyl-gamma-aminobutyrate hydrolase activity"/>
    <property type="evidence" value="ECO:0007669"/>
    <property type="project" value="UniProtKB-EC"/>
</dbReference>
<dbReference type="FunFam" id="3.40.50.880:FF:000030">
    <property type="entry name" value="Gamma-glutamyl-gamma-aminobutyrate hydrolase PuuD"/>
    <property type="match status" value="1"/>
</dbReference>
<dbReference type="Proteomes" id="UP000243807">
    <property type="component" value="Chromosome"/>
</dbReference>
<dbReference type="InterPro" id="IPR011697">
    <property type="entry name" value="Peptidase_C26"/>
</dbReference>
<comment type="function">
    <text evidence="3">Involved in the breakdown of putrescine via hydrolysis of the gamma-glutamyl linkage of gamma-glutamyl-gamma-aminobutyrate.</text>
</comment>
<evidence type="ECO:0000256" key="1">
    <source>
        <dbReference type="ARBA" id="ARBA00011083"/>
    </source>
</evidence>
<comment type="pathway">
    <text evidence="4">Amine and polyamine degradation; putrescine degradation; 4-aminobutanoate from putrescine: step 4/4.</text>
</comment>
<dbReference type="Pfam" id="PF07722">
    <property type="entry name" value="Peptidase_C26"/>
    <property type="match status" value="1"/>
</dbReference>
<keyword evidence="7" id="KW-0378">Hydrolase</keyword>
<proteinExistence type="inferred from homology"/>
<sequence length="256" mass="27498">MSRKPVVGVPADRKMITPHVYHAAGEKYLTALTDVAGVVPMLIPALPDRLPAYAWLDAIDGLLLTGSRSNVEPARYGGPPSAPGTEHDPARDALTLPLLRAALDRAIPVLAICRGFQEFNVAHGGSLHPRVHERPGMLDHREDDTRPLAIQYGPAHTLALTAGGLLQRLVGRDEITVNSLHWQGIDRLGEALRAEAVAPDGLIEAITAPHAPGFNLAVQWHPEWRAAENPVSCAIFEAFGAACREQARRQKPAGPG</sequence>
<keyword evidence="8" id="KW-1185">Reference proteome</keyword>
<protein>
    <recommendedName>
        <fullName evidence="5">gamma-glutamyl-gamma-aminobutyrate hydrolase</fullName>
        <ecNumber evidence="5">3.5.1.94</ecNumber>
    </recommendedName>
</protein>
<feature type="region of interest" description="Disordered" evidence="6">
    <location>
        <begin position="70"/>
        <end position="90"/>
    </location>
</feature>
<dbReference type="PANTHER" id="PTHR43235">
    <property type="entry name" value="GLUTAMINE AMIDOTRANSFERASE PB2B2.05-RELATED"/>
    <property type="match status" value="1"/>
</dbReference>
<evidence type="ECO:0000256" key="6">
    <source>
        <dbReference type="SAM" id="MobiDB-lite"/>
    </source>
</evidence>
<dbReference type="InterPro" id="IPR029062">
    <property type="entry name" value="Class_I_gatase-like"/>
</dbReference>
<dbReference type="GO" id="GO:0005829">
    <property type="term" value="C:cytosol"/>
    <property type="evidence" value="ECO:0007669"/>
    <property type="project" value="TreeGrafter"/>
</dbReference>
<dbReference type="RefSeq" id="WP_076835135.1">
    <property type="nucleotide sequence ID" value="NZ_CP019434.1"/>
</dbReference>
<dbReference type="EC" id="3.5.1.94" evidence="5"/>
<evidence type="ECO:0000256" key="5">
    <source>
        <dbReference type="ARBA" id="ARBA00066788"/>
    </source>
</evidence>
<dbReference type="GO" id="GO:0006598">
    <property type="term" value="P:polyamine catabolic process"/>
    <property type="evidence" value="ECO:0007669"/>
    <property type="project" value="TreeGrafter"/>
</dbReference>
<dbReference type="SUPFAM" id="SSF52317">
    <property type="entry name" value="Class I glutamine amidotransferase-like"/>
    <property type="match status" value="1"/>
</dbReference>
<comment type="similarity">
    <text evidence="1">Belongs to the peptidase C26 family.</text>
</comment>
<dbReference type="AlphaFoldDB" id="A0A1P8UD94"/>
<gene>
    <name evidence="7" type="ORF">BW247_00665</name>
</gene>
<dbReference type="Gene3D" id="3.40.50.880">
    <property type="match status" value="1"/>
</dbReference>
<reference evidence="7 8" key="1">
    <citation type="submission" date="2017-01" db="EMBL/GenBank/DDBJ databases">
        <title>Draft sequence of Acidihalobacter ferrooxidans strain DSM 14175 (strain V8).</title>
        <authorList>
            <person name="Khaleque H.N."/>
            <person name="Ramsay J.P."/>
            <person name="Murphy R.J.T."/>
            <person name="Kaksonen A.H."/>
            <person name="Boxall N.J."/>
            <person name="Watkin E.L.J."/>
        </authorList>
    </citation>
    <scope>NUCLEOTIDE SEQUENCE [LARGE SCALE GENOMIC DNA]</scope>
    <source>
        <strain evidence="7 8">V8</strain>
    </source>
</reference>